<dbReference type="AlphaFoldDB" id="A0AAE0W233"/>
<accession>A0AAE0W233</accession>
<reference evidence="1" key="1">
    <citation type="journal article" date="2021" name="Genome Biol. Evol.">
        <title>A High-Quality Reference Genome for a Parasitic Bivalve with Doubly Uniparental Inheritance (Bivalvia: Unionida).</title>
        <authorList>
            <person name="Smith C.H."/>
        </authorList>
    </citation>
    <scope>NUCLEOTIDE SEQUENCE</scope>
    <source>
        <strain evidence="1">CHS0354</strain>
    </source>
</reference>
<protein>
    <submittedName>
        <fullName evidence="1">Uncharacterized protein</fullName>
    </submittedName>
</protein>
<evidence type="ECO:0000313" key="1">
    <source>
        <dbReference type="EMBL" id="KAK3597435.1"/>
    </source>
</evidence>
<sequence>MGVPANTLPDLQEPRFRALDKQLTRNRKGNIIYNTITKGQLQILEKNVDKEIKSLDYKHMLLTLRLTKKLAYVRGIQKSLKKQRERRFVEDSADLPFGVYGGRPLYSYRYEVDQIIKDKHPRVRRLKQVERYMANGKIRGRIIDEDDAKRQFKMIMDDFHKPRPTPRRESPLHGFTTKISRLKSDETMLSCYAMSSSGLKLPSITTRKDNFQKMKKCATLRLPEDKLPNIQGRQS</sequence>
<proteinExistence type="predicted"/>
<dbReference type="EMBL" id="JAEAOA010002330">
    <property type="protein sequence ID" value="KAK3597435.1"/>
    <property type="molecule type" value="Genomic_DNA"/>
</dbReference>
<reference evidence="1" key="2">
    <citation type="journal article" date="2021" name="Genome Biol. Evol.">
        <title>Developing a high-quality reference genome for a parasitic bivalve with doubly uniparental inheritance (Bivalvia: Unionida).</title>
        <authorList>
            <person name="Smith C.H."/>
        </authorList>
    </citation>
    <scope>NUCLEOTIDE SEQUENCE</scope>
    <source>
        <strain evidence="1">CHS0354</strain>
        <tissue evidence="1">Mantle</tissue>
    </source>
</reference>
<name>A0AAE0W233_9BIVA</name>
<dbReference type="Proteomes" id="UP001195483">
    <property type="component" value="Unassembled WGS sequence"/>
</dbReference>
<reference evidence="1" key="3">
    <citation type="submission" date="2023-05" db="EMBL/GenBank/DDBJ databases">
        <authorList>
            <person name="Smith C.H."/>
        </authorList>
    </citation>
    <scope>NUCLEOTIDE SEQUENCE</scope>
    <source>
        <strain evidence="1">CHS0354</strain>
        <tissue evidence="1">Mantle</tissue>
    </source>
</reference>
<keyword evidence="2" id="KW-1185">Reference proteome</keyword>
<gene>
    <name evidence="1" type="ORF">CHS0354_040176</name>
</gene>
<comment type="caution">
    <text evidence="1">The sequence shown here is derived from an EMBL/GenBank/DDBJ whole genome shotgun (WGS) entry which is preliminary data.</text>
</comment>
<organism evidence="1 2">
    <name type="scientific">Potamilus streckersoni</name>
    <dbReference type="NCBI Taxonomy" id="2493646"/>
    <lineage>
        <taxon>Eukaryota</taxon>
        <taxon>Metazoa</taxon>
        <taxon>Spiralia</taxon>
        <taxon>Lophotrochozoa</taxon>
        <taxon>Mollusca</taxon>
        <taxon>Bivalvia</taxon>
        <taxon>Autobranchia</taxon>
        <taxon>Heteroconchia</taxon>
        <taxon>Palaeoheterodonta</taxon>
        <taxon>Unionida</taxon>
        <taxon>Unionoidea</taxon>
        <taxon>Unionidae</taxon>
        <taxon>Ambleminae</taxon>
        <taxon>Lampsilini</taxon>
        <taxon>Potamilus</taxon>
    </lineage>
</organism>
<evidence type="ECO:0000313" key="2">
    <source>
        <dbReference type="Proteomes" id="UP001195483"/>
    </source>
</evidence>